<dbReference type="Pfam" id="PF06854">
    <property type="entry name" value="Phage_Gp15"/>
    <property type="match status" value="1"/>
</dbReference>
<protein>
    <recommendedName>
        <fullName evidence="2">Bacteriophage Gp15 protein</fullName>
    </recommendedName>
</protein>
<proteinExistence type="predicted"/>
<evidence type="ECO:0008006" key="2">
    <source>
        <dbReference type="Google" id="ProtNLM"/>
    </source>
</evidence>
<accession>A0A8S5U366</accession>
<dbReference type="EMBL" id="BK015998">
    <property type="protein sequence ID" value="DAF88854.1"/>
    <property type="molecule type" value="Genomic_DNA"/>
</dbReference>
<name>A0A8S5U366_9CAUD</name>
<reference evidence="1" key="1">
    <citation type="journal article" date="2021" name="Proc. Natl. Acad. Sci. U.S.A.">
        <title>A Catalog of Tens of Thousands of Viruses from Human Metagenomes Reveals Hidden Associations with Chronic Diseases.</title>
        <authorList>
            <person name="Tisza M.J."/>
            <person name="Buck C.B."/>
        </authorList>
    </citation>
    <scope>NUCLEOTIDE SEQUENCE</scope>
    <source>
        <strain evidence="1">Ctoyo6</strain>
    </source>
</reference>
<evidence type="ECO:0000313" key="1">
    <source>
        <dbReference type="EMBL" id="DAF88854.1"/>
    </source>
</evidence>
<organism evidence="1">
    <name type="scientific">Siphoviridae sp. ctoyo6</name>
    <dbReference type="NCBI Taxonomy" id="2825674"/>
    <lineage>
        <taxon>Viruses</taxon>
        <taxon>Duplodnaviria</taxon>
        <taxon>Heunggongvirae</taxon>
        <taxon>Uroviricota</taxon>
        <taxon>Caudoviricetes</taxon>
    </lineage>
</organism>
<dbReference type="InterPro" id="IPR009660">
    <property type="entry name" value="Phage_A500_Gp15"/>
</dbReference>
<sequence length="192" mass="23087">MFNVMLDELPDMWEGFPIDTDFRIGVQISQIMEDKDLSDNEKWGTSAELLFRGIRPDPPYYYDAIMWFLQEWNHDNNKKSKDRTRVLDYDIDQWRLYSAFKAQYGIDLNTVNMHYWQFMGMLTTLNECAFTRVVDVRLKKLRSNMTKEENQILKDQKTIYGLEQPQEQISEDEKVKKREALELFEKMRKAQS</sequence>